<keyword evidence="2" id="KW-1188">Viral release from host cell</keyword>
<keyword evidence="5" id="KW-0479">Metal-binding</keyword>
<keyword evidence="16" id="KW-0863">Zinc-finger</keyword>
<keyword evidence="10" id="KW-0460">Magnesium</keyword>
<keyword evidence="12" id="KW-0695">RNA-directed DNA polymerase</keyword>
<dbReference type="Proteomes" id="UP000321947">
    <property type="component" value="Unassembled WGS sequence"/>
</dbReference>
<dbReference type="SUPFAM" id="SSF57756">
    <property type="entry name" value="Retrovirus zinc finger-like domains"/>
    <property type="match status" value="1"/>
</dbReference>
<keyword evidence="6" id="KW-0547">Nucleotide-binding</keyword>
<dbReference type="InterPro" id="IPR039537">
    <property type="entry name" value="Retrotran_Ty1/copia-like"/>
</dbReference>
<evidence type="ECO:0000256" key="3">
    <source>
        <dbReference type="ARBA" id="ARBA00022670"/>
    </source>
</evidence>
<dbReference type="PANTHER" id="PTHR42648">
    <property type="entry name" value="TRANSPOSASE, PUTATIVE-RELATED"/>
    <property type="match status" value="1"/>
</dbReference>
<keyword evidence="13" id="KW-0548">Nucleotidyltransferase</keyword>
<keyword evidence="7" id="KW-0255">Endonuclease</keyword>
<dbReference type="Pfam" id="PF22936">
    <property type="entry name" value="Pol_BBD"/>
    <property type="match status" value="1"/>
</dbReference>
<feature type="compositionally biased region" description="Basic residues" evidence="17">
    <location>
        <begin position="314"/>
        <end position="326"/>
    </location>
</feature>
<dbReference type="GO" id="GO:0003964">
    <property type="term" value="F:RNA-directed DNA polymerase activity"/>
    <property type="evidence" value="ECO:0007669"/>
    <property type="project" value="UniProtKB-KW"/>
</dbReference>
<dbReference type="GO" id="GO:0003887">
    <property type="term" value="F:DNA-directed DNA polymerase activity"/>
    <property type="evidence" value="ECO:0007669"/>
    <property type="project" value="UniProtKB-KW"/>
</dbReference>
<feature type="region of interest" description="Disordered" evidence="17">
    <location>
        <begin position="309"/>
        <end position="333"/>
    </location>
</feature>
<dbReference type="PANTHER" id="PTHR42648:SF11">
    <property type="entry name" value="TRANSPOSON TY4-P GAG-POL POLYPROTEIN"/>
    <property type="match status" value="1"/>
</dbReference>
<organism evidence="20 21">
    <name type="scientific">Cucumis melo var. makuwa</name>
    <name type="common">Oriental melon</name>
    <dbReference type="NCBI Taxonomy" id="1194695"/>
    <lineage>
        <taxon>Eukaryota</taxon>
        <taxon>Viridiplantae</taxon>
        <taxon>Streptophyta</taxon>
        <taxon>Embryophyta</taxon>
        <taxon>Tracheophyta</taxon>
        <taxon>Spermatophyta</taxon>
        <taxon>Magnoliopsida</taxon>
        <taxon>eudicotyledons</taxon>
        <taxon>Gunneridae</taxon>
        <taxon>Pentapetalae</taxon>
        <taxon>rosids</taxon>
        <taxon>fabids</taxon>
        <taxon>Cucurbitales</taxon>
        <taxon>Cucurbitaceae</taxon>
        <taxon>Benincaseae</taxon>
        <taxon>Cucumis</taxon>
    </lineage>
</organism>
<dbReference type="EMBL" id="SSTD01002571">
    <property type="protein sequence ID" value="TYK27735.1"/>
    <property type="molecule type" value="Genomic_DNA"/>
</dbReference>
<keyword evidence="11" id="KW-0229">DNA integration</keyword>
<dbReference type="GO" id="GO:0006310">
    <property type="term" value="P:DNA recombination"/>
    <property type="evidence" value="ECO:0007669"/>
    <property type="project" value="UniProtKB-KW"/>
</dbReference>
<dbReference type="InterPro" id="IPR012337">
    <property type="entry name" value="RNaseH-like_sf"/>
</dbReference>
<name>A0A5D3DWP2_CUCMM</name>
<evidence type="ECO:0000256" key="4">
    <source>
        <dbReference type="ARBA" id="ARBA00022722"/>
    </source>
</evidence>
<evidence type="ECO:0000313" key="21">
    <source>
        <dbReference type="Proteomes" id="UP000321947"/>
    </source>
</evidence>
<evidence type="ECO:0000256" key="9">
    <source>
        <dbReference type="ARBA" id="ARBA00022840"/>
    </source>
</evidence>
<dbReference type="GO" id="GO:0008233">
    <property type="term" value="F:peptidase activity"/>
    <property type="evidence" value="ECO:0007669"/>
    <property type="project" value="UniProtKB-KW"/>
</dbReference>
<dbReference type="InterPro" id="IPR054722">
    <property type="entry name" value="PolX-like_BBD"/>
</dbReference>
<evidence type="ECO:0000259" key="19">
    <source>
        <dbReference type="PROSITE" id="PS50994"/>
    </source>
</evidence>
<reference evidence="20 21" key="1">
    <citation type="submission" date="2019-08" db="EMBL/GenBank/DDBJ databases">
        <title>Draft genome sequences of two oriental melons (Cucumis melo L. var makuwa).</title>
        <authorList>
            <person name="Kwon S.-Y."/>
        </authorList>
    </citation>
    <scope>NUCLEOTIDE SEQUENCE [LARGE SCALE GENOMIC DNA]</scope>
    <source>
        <strain evidence="21">cv. Chang Bougi</strain>
        <tissue evidence="20">Leaf</tissue>
    </source>
</reference>
<keyword evidence="8" id="KW-0378">Hydrolase</keyword>
<evidence type="ECO:0000256" key="5">
    <source>
        <dbReference type="ARBA" id="ARBA00022723"/>
    </source>
</evidence>
<dbReference type="GO" id="GO:0005524">
    <property type="term" value="F:ATP binding"/>
    <property type="evidence" value="ECO:0007669"/>
    <property type="project" value="UniProtKB-KW"/>
</dbReference>
<feature type="domain" description="Integrase catalytic" evidence="19">
    <location>
        <begin position="588"/>
        <end position="764"/>
    </location>
</feature>
<dbReference type="SUPFAM" id="SSF53098">
    <property type="entry name" value="Ribonuclease H-like"/>
    <property type="match status" value="1"/>
</dbReference>
<evidence type="ECO:0000256" key="2">
    <source>
        <dbReference type="ARBA" id="ARBA00022612"/>
    </source>
</evidence>
<dbReference type="Pfam" id="PF14223">
    <property type="entry name" value="Retrotran_gag_2"/>
    <property type="match status" value="1"/>
</dbReference>
<evidence type="ECO:0000256" key="11">
    <source>
        <dbReference type="ARBA" id="ARBA00022908"/>
    </source>
</evidence>
<sequence>MVSLTQVKVKNLRSLQATVKNPWHIIWGHNVDQGSCPNTEESLISWKAKKQSTFSRSSAKAECKALAVTNSESKVRESELSVKHSEKRWVAMAMLWVQHNHSFQSSKEKATSVGVFVKTLLRSQDLWDLVEQGYVDPDDEGKLRENRKKDSKALVIIQQAVHDSVFSRIATATTSKQAWLILQKAFQGDSRVLMVKLQSLRRDFETLMMKNGESIADFLSRATTIISQMQTYGETIKDQTIVEKVLRSLTPKFDHVVAAIEESKNLFTFTFIELMGSLEAHESRINRSMERNEEKAFQVKDAVPKYNDSDRVMTRGRGRGGYRGRGHGTEKGCNRNEAQRQFGVQSSNKANIQCYHCKKFGHVKADCWYKNQRANFAAENEASENNGNCENKLFMTNIPSDQKTAEVWFIDSSCSNHMTGLKPVFKELNEGEKLKVKLRNGKELQVEGKGTVVIETHHGNRILTNVQYVPDIGYNLLSVGQLMESGYSILFDDGACLIKNKQTGRVLAKVKMTQSKMFPLEVSNVESFALTATATNTTKNNSELWHLRYGHLNIKGLSLLNQRDMVIGLPKISAINICEGCVYGKQTRKSFPIGKAWRASKCLELIHAGLCGPMQTKSFGRSFYFLIFIDDYSRMSWIYFLESKSETFEKFKHFKAKVEKQSGMFIKSLRSDRGREFLSNNFNHFCKEHGIHRELTTPYTPEQNGVAERKNQTVVEMARSMLQMKGLLNDFWAEAVSISIYLLNISPTKAVMNKTPFEVCKQRRMAASNEGRNGSY</sequence>
<dbReference type="PROSITE" id="PS50994">
    <property type="entry name" value="INTEGRASE"/>
    <property type="match status" value="1"/>
</dbReference>
<evidence type="ECO:0000256" key="13">
    <source>
        <dbReference type="ARBA" id="ARBA00022932"/>
    </source>
</evidence>
<gene>
    <name evidence="20" type="ORF">E5676_scaffold225G00850</name>
</gene>
<evidence type="ECO:0000256" key="7">
    <source>
        <dbReference type="ARBA" id="ARBA00022759"/>
    </source>
</evidence>
<keyword evidence="9" id="KW-0067">ATP-binding</keyword>
<evidence type="ECO:0000256" key="6">
    <source>
        <dbReference type="ARBA" id="ARBA00022741"/>
    </source>
</evidence>
<protein>
    <submittedName>
        <fullName evidence="20">Putative gag-pol polyprotein, identical</fullName>
    </submittedName>
</protein>
<evidence type="ECO:0000256" key="8">
    <source>
        <dbReference type="ARBA" id="ARBA00022801"/>
    </source>
</evidence>
<feature type="domain" description="CCHC-type" evidence="18">
    <location>
        <begin position="354"/>
        <end position="367"/>
    </location>
</feature>
<evidence type="ECO:0000256" key="15">
    <source>
        <dbReference type="ARBA" id="ARBA00023172"/>
    </source>
</evidence>
<comment type="function">
    <text evidence="1">The aspartyl protease (PR) mediates the proteolytic cleavages of the Gag and Gag-Pol polyproteins after assembly of the VLP.</text>
</comment>
<keyword evidence="13" id="KW-0239">DNA-directed DNA polymerase</keyword>
<dbReference type="GO" id="GO:0008270">
    <property type="term" value="F:zinc ion binding"/>
    <property type="evidence" value="ECO:0007669"/>
    <property type="project" value="UniProtKB-KW"/>
</dbReference>
<keyword evidence="3" id="KW-0645">Protease</keyword>
<evidence type="ECO:0000256" key="16">
    <source>
        <dbReference type="PROSITE-ProRule" id="PRU00047"/>
    </source>
</evidence>
<evidence type="ECO:0000259" key="18">
    <source>
        <dbReference type="PROSITE" id="PS50158"/>
    </source>
</evidence>
<evidence type="ECO:0000313" key="20">
    <source>
        <dbReference type="EMBL" id="TYK27735.1"/>
    </source>
</evidence>
<keyword evidence="16" id="KW-0862">Zinc</keyword>
<evidence type="ECO:0000256" key="14">
    <source>
        <dbReference type="ARBA" id="ARBA00023113"/>
    </source>
</evidence>
<dbReference type="GO" id="GO:0006508">
    <property type="term" value="P:proteolysis"/>
    <property type="evidence" value="ECO:0007669"/>
    <property type="project" value="UniProtKB-KW"/>
</dbReference>
<evidence type="ECO:0000256" key="12">
    <source>
        <dbReference type="ARBA" id="ARBA00022918"/>
    </source>
</evidence>
<dbReference type="InterPro" id="IPR001584">
    <property type="entry name" value="Integrase_cat-core"/>
</dbReference>
<dbReference type="InterPro" id="IPR036875">
    <property type="entry name" value="Znf_CCHC_sf"/>
</dbReference>
<evidence type="ECO:0000256" key="10">
    <source>
        <dbReference type="ARBA" id="ARBA00022842"/>
    </source>
</evidence>
<dbReference type="AlphaFoldDB" id="A0A5D3DWP2"/>
<keyword evidence="15" id="KW-0233">DNA recombination</keyword>
<dbReference type="InterPro" id="IPR036397">
    <property type="entry name" value="RNaseH_sf"/>
</dbReference>
<comment type="caution">
    <text evidence="20">The sequence shown here is derived from an EMBL/GenBank/DDBJ whole genome shotgun (WGS) entry which is preliminary data.</text>
</comment>
<evidence type="ECO:0000256" key="17">
    <source>
        <dbReference type="SAM" id="MobiDB-lite"/>
    </source>
</evidence>
<accession>A0A5D3DWP2</accession>
<dbReference type="GO" id="GO:0004519">
    <property type="term" value="F:endonuclease activity"/>
    <property type="evidence" value="ECO:0007669"/>
    <property type="project" value="UniProtKB-KW"/>
</dbReference>
<dbReference type="Pfam" id="PF13976">
    <property type="entry name" value="gag_pre-integrs"/>
    <property type="match status" value="1"/>
</dbReference>
<dbReference type="InterPro" id="IPR001878">
    <property type="entry name" value="Znf_CCHC"/>
</dbReference>
<dbReference type="InterPro" id="IPR025724">
    <property type="entry name" value="GAG-pre-integrase_dom"/>
</dbReference>
<dbReference type="Pfam" id="PF00665">
    <property type="entry name" value="rve"/>
    <property type="match status" value="1"/>
</dbReference>
<keyword evidence="14" id="KW-0917">Virion maturation</keyword>
<proteinExistence type="predicted"/>
<dbReference type="GO" id="GO:0003676">
    <property type="term" value="F:nucleic acid binding"/>
    <property type="evidence" value="ECO:0007669"/>
    <property type="project" value="InterPro"/>
</dbReference>
<dbReference type="Gene3D" id="3.30.420.10">
    <property type="entry name" value="Ribonuclease H-like superfamily/Ribonuclease H"/>
    <property type="match status" value="1"/>
</dbReference>
<dbReference type="GO" id="GO:0015074">
    <property type="term" value="P:DNA integration"/>
    <property type="evidence" value="ECO:0007669"/>
    <property type="project" value="UniProtKB-KW"/>
</dbReference>
<keyword evidence="4" id="KW-0540">Nuclease</keyword>
<keyword evidence="13" id="KW-0808">Transferase</keyword>
<evidence type="ECO:0000256" key="1">
    <source>
        <dbReference type="ARBA" id="ARBA00002180"/>
    </source>
</evidence>
<dbReference type="PROSITE" id="PS50158">
    <property type="entry name" value="ZF_CCHC"/>
    <property type="match status" value="1"/>
</dbReference>